<organism evidence="1 2">
    <name type="scientific">Lentibacter algarum</name>
    <dbReference type="NCBI Taxonomy" id="576131"/>
    <lineage>
        <taxon>Bacteria</taxon>
        <taxon>Pseudomonadati</taxon>
        <taxon>Pseudomonadota</taxon>
        <taxon>Alphaproteobacteria</taxon>
        <taxon>Rhodobacterales</taxon>
        <taxon>Roseobacteraceae</taxon>
        <taxon>Lentibacter</taxon>
    </lineage>
</organism>
<evidence type="ECO:0000313" key="2">
    <source>
        <dbReference type="Proteomes" id="UP000199026"/>
    </source>
</evidence>
<keyword evidence="2" id="KW-1185">Reference proteome</keyword>
<name>A0A1H3GS99_9RHOB</name>
<dbReference type="STRING" id="576131.SAMN05444486_10110"/>
<dbReference type="EMBL" id="FNPR01000001">
    <property type="protein sequence ID" value="SDY06206.1"/>
    <property type="molecule type" value="Genomic_DNA"/>
</dbReference>
<gene>
    <name evidence="1" type="ORF">SAMN05444486_10110</name>
</gene>
<protein>
    <submittedName>
        <fullName evidence="1">Uncharacterized protein</fullName>
    </submittedName>
</protein>
<sequence>MLLISIQRFTSLWGDRPNFRLGMGAKNLNSGHMSKGKNGALNSDQLQLELRVLAAF</sequence>
<dbReference type="AlphaFoldDB" id="A0A1H3GS99"/>
<proteinExistence type="predicted"/>
<accession>A0A1H3GS99</accession>
<reference evidence="1 2" key="1">
    <citation type="submission" date="2016-10" db="EMBL/GenBank/DDBJ databases">
        <authorList>
            <person name="de Groot N.N."/>
        </authorList>
    </citation>
    <scope>NUCLEOTIDE SEQUENCE [LARGE SCALE GENOMIC DNA]</scope>
    <source>
        <strain evidence="1 2">DSM 24677</strain>
    </source>
</reference>
<evidence type="ECO:0000313" key="1">
    <source>
        <dbReference type="EMBL" id="SDY06206.1"/>
    </source>
</evidence>
<dbReference type="Proteomes" id="UP000199026">
    <property type="component" value="Unassembled WGS sequence"/>
</dbReference>